<evidence type="ECO:0000313" key="4">
    <source>
        <dbReference type="EMBL" id="QII14335.1"/>
    </source>
</evidence>
<evidence type="ECO:0000256" key="2">
    <source>
        <dbReference type="ARBA" id="ARBA00022679"/>
    </source>
</evidence>
<dbReference type="EMBL" id="CP049055">
    <property type="protein sequence ID" value="QII14335.1"/>
    <property type="molecule type" value="Genomic_DNA"/>
</dbReference>
<sequence length="458" mass="52274">MLRLNKQRNTLEPEEHHFELKDSEEPNLFRDIFPYDKVPKIPFNYRLNPMNMPEEIWITDTTFRDGQQSMPPYTVKQIVDLFDMIHKLGGKRGLIRQCEFFLYNEKDKEAVRKCMERGYKYPEITGWIRAVKSDFKLAKEMGLKETGILCSSSDYHIYLKLKKTRKQALEMYLDIVRAALEEGMIPRCHFEDITRADLYGFVIPFAKELMKLSRESGIPIKIRACDTMGVGVSYPGAAPPRSVPGIIYGLTHFADVPSECLEWHGHNDLYLAMSNATAAWLYGCSVINGALLGLGERTGNTPIEALVIEYLALRGNDDEIDTTVITDIADYYRNEIGYQIPPNQPLVGSGFNVTRAGIHSDGLLKNEEIYNIFDTTKLLKRPVGVSITDKSGIAGIVQWIDIYYKLQGDERISKDHPGVVKIREWIDEQYAMGRITSVSEKEMVELVNIHLKDVFAGR</sequence>
<dbReference type="EMBL" id="LT934425">
    <property type="protein sequence ID" value="SOH04654.1"/>
    <property type="molecule type" value="Genomic_DNA"/>
</dbReference>
<gene>
    <name evidence="5" type="primary">cimA</name>
    <name evidence="4" type="ORF">KsCSTR_49580</name>
    <name evidence="5" type="ORF">KSMBR1_2157</name>
</gene>
<dbReference type="Proteomes" id="UP000501926">
    <property type="component" value="Chromosome"/>
</dbReference>
<dbReference type="OrthoDB" id="9804858at2"/>
<dbReference type="KEGG" id="kst:KSMBR1_2157"/>
<organism evidence="5 6">
    <name type="scientific">Kuenenia stuttgartiensis</name>
    <dbReference type="NCBI Taxonomy" id="174633"/>
    <lineage>
        <taxon>Bacteria</taxon>
        <taxon>Pseudomonadati</taxon>
        <taxon>Planctomycetota</taxon>
        <taxon>Candidatus Brocadiia</taxon>
        <taxon>Candidatus Brocadiales</taxon>
        <taxon>Candidatus Brocadiaceae</taxon>
        <taxon>Candidatus Kuenenia</taxon>
    </lineage>
</organism>
<dbReference type="RefSeq" id="WP_099325344.1">
    <property type="nucleotide sequence ID" value="NZ_CP049055.1"/>
</dbReference>
<comment type="similarity">
    <text evidence="1">Belongs to the alpha-IPM synthase/homocitrate synthase family.</text>
</comment>
<reference evidence="6" key="1">
    <citation type="submission" date="2017-10" db="EMBL/GenBank/DDBJ databases">
        <authorList>
            <person name="Frank J."/>
        </authorList>
    </citation>
    <scope>NUCLEOTIDE SEQUENCE [LARGE SCALE GENOMIC DNA]</scope>
</reference>
<dbReference type="PANTHER" id="PTHR42880">
    <property type="entry name" value="HOMOCITRATE SYNTHASE"/>
    <property type="match status" value="1"/>
</dbReference>
<reference evidence="4 7" key="3">
    <citation type="submission" date="2020-02" db="EMBL/GenBank/DDBJ databases">
        <title>Newly sequenced genome of strain CSTR1 showed variability in Candidatus Kuenenia stuttgartiensis genomes.</title>
        <authorList>
            <person name="Ding C."/>
            <person name="Adrian L."/>
        </authorList>
    </citation>
    <scope>NUCLEOTIDE SEQUENCE [LARGE SCALE GENOMIC DNA]</scope>
    <source>
        <strain evidence="4 7">CSTR1</strain>
    </source>
</reference>
<accession>A0A2C9CFY0</accession>
<dbReference type="CDD" id="cd07947">
    <property type="entry name" value="DRE_TIM_Re_CS"/>
    <property type="match status" value="1"/>
</dbReference>
<dbReference type="Proteomes" id="UP000221734">
    <property type="component" value="Chromosome Kuenenia_stuttgartiensis_MBR1"/>
</dbReference>
<dbReference type="InterPro" id="IPR013785">
    <property type="entry name" value="Aldolase_TIM"/>
</dbReference>
<dbReference type="InterPro" id="IPR000891">
    <property type="entry name" value="PYR_CT"/>
</dbReference>
<dbReference type="SUPFAM" id="SSF51569">
    <property type="entry name" value="Aldolase"/>
    <property type="match status" value="1"/>
</dbReference>
<dbReference type="AlphaFoldDB" id="A0A2C9CFY0"/>
<keyword evidence="2 4" id="KW-0808">Transferase</keyword>
<evidence type="ECO:0000256" key="1">
    <source>
        <dbReference type="ARBA" id="ARBA00006154"/>
    </source>
</evidence>
<evidence type="ECO:0000259" key="3">
    <source>
        <dbReference type="PROSITE" id="PS50991"/>
    </source>
</evidence>
<keyword evidence="6" id="KW-1185">Reference proteome</keyword>
<dbReference type="GO" id="GO:0036440">
    <property type="term" value="F:citrate synthase activity"/>
    <property type="evidence" value="ECO:0007669"/>
    <property type="project" value="UniProtKB-EC"/>
</dbReference>
<feature type="domain" description="Pyruvate carboxyltransferase" evidence="3">
    <location>
        <begin position="56"/>
        <end position="326"/>
    </location>
</feature>
<protein>
    <submittedName>
        <fullName evidence="4">Citrate (Re)-synthase</fullName>
        <ecNumber evidence="4">2.3.3.3</ecNumber>
    </submittedName>
</protein>
<evidence type="ECO:0000313" key="6">
    <source>
        <dbReference type="Proteomes" id="UP000221734"/>
    </source>
</evidence>
<reference evidence="5" key="2">
    <citation type="submission" date="2017-10" db="EMBL/GenBank/DDBJ databases">
        <authorList>
            <person name="Banno H."/>
            <person name="Chua N.-H."/>
        </authorList>
    </citation>
    <scope>NUCLEOTIDE SEQUENCE [LARGE SCALE GENOMIC DNA]</scope>
    <source>
        <strain evidence="5">Kuenenia_mbr1_ru-nijmegen</strain>
    </source>
</reference>
<evidence type="ECO:0000313" key="5">
    <source>
        <dbReference type="EMBL" id="SOH04654.1"/>
    </source>
</evidence>
<dbReference type="Gene3D" id="3.20.20.70">
    <property type="entry name" value="Aldolase class I"/>
    <property type="match status" value="1"/>
</dbReference>
<dbReference type="EC" id="2.3.3.3" evidence="4"/>
<dbReference type="PANTHER" id="PTHR42880:SF1">
    <property type="entry name" value="ISOPROPYLMALATE_HOMOCITRATE_CITRAMALATE SYNTHASE FAMILY PROTEIN"/>
    <property type="match status" value="1"/>
</dbReference>
<name>A0A2C9CFY0_KUEST</name>
<keyword evidence="4" id="KW-0012">Acyltransferase</keyword>
<proteinExistence type="inferred from homology"/>
<dbReference type="Pfam" id="PF00682">
    <property type="entry name" value="HMGL-like"/>
    <property type="match status" value="1"/>
</dbReference>
<dbReference type="PROSITE" id="PS50991">
    <property type="entry name" value="PYR_CT"/>
    <property type="match status" value="1"/>
</dbReference>
<evidence type="ECO:0000313" key="7">
    <source>
        <dbReference type="Proteomes" id="UP000501926"/>
    </source>
</evidence>